<dbReference type="Proteomes" id="UP001148629">
    <property type="component" value="Unassembled WGS sequence"/>
</dbReference>
<protein>
    <submittedName>
        <fullName evidence="1">Uncharacterized protein</fullName>
    </submittedName>
</protein>
<comment type="caution">
    <text evidence="1">The sequence shown here is derived from an EMBL/GenBank/DDBJ whole genome shotgun (WGS) entry which is preliminary data.</text>
</comment>
<dbReference type="EMBL" id="JANRMS010000490">
    <property type="protein sequence ID" value="KAJ3538922.1"/>
    <property type="molecule type" value="Genomic_DNA"/>
</dbReference>
<evidence type="ECO:0000313" key="2">
    <source>
        <dbReference type="Proteomes" id="UP001148629"/>
    </source>
</evidence>
<organism evidence="1 2">
    <name type="scientific">Fusarium decemcellulare</name>
    <dbReference type="NCBI Taxonomy" id="57161"/>
    <lineage>
        <taxon>Eukaryota</taxon>
        <taxon>Fungi</taxon>
        <taxon>Dikarya</taxon>
        <taxon>Ascomycota</taxon>
        <taxon>Pezizomycotina</taxon>
        <taxon>Sordariomycetes</taxon>
        <taxon>Hypocreomycetidae</taxon>
        <taxon>Hypocreales</taxon>
        <taxon>Nectriaceae</taxon>
        <taxon>Fusarium</taxon>
        <taxon>Fusarium decemcellulare species complex</taxon>
    </lineage>
</organism>
<sequence>MASNIKIECSLNTTECILETIVSILSEIQQQNDEYNWDPLTFMFTAIIGVIAIIFAALAVLQALLAAGPGRTKSGPYAIGPWFNLNERKFDRADMRFRTISSTPVLTVDSFKRALLKDSIEYMDHKQVASILLWKNAKTFRKGREEYFPATWLAMLTILGLDKTNLWETRLTGADYIPSEFSAVPAYGSIRFVTFLAVFLSQGTARLTIDKDSDLPRVQGLNFNLIFRHHPSLGGIGFFEMYGKMPPKYSVLPNEMRIRLHHADGLDITEEEPKLEEPNIGVEGDTLVCIRRSLNKLFADKSTTEHPETEISMLQAAREIS</sequence>
<accession>A0ACC1SG24</accession>
<proteinExistence type="predicted"/>
<gene>
    <name evidence="1" type="ORF">NM208_g5698</name>
</gene>
<keyword evidence="2" id="KW-1185">Reference proteome</keyword>
<reference evidence="1" key="1">
    <citation type="submission" date="2022-08" db="EMBL/GenBank/DDBJ databases">
        <title>Genome Sequence of Fusarium decemcellulare.</title>
        <authorList>
            <person name="Buettner E."/>
        </authorList>
    </citation>
    <scope>NUCLEOTIDE SEQUENCE</scope>
    <source>
        <strain evidence="1">Babe19</strain>
    </source>
</reference>
<evidence type="ECO:0000313" key="1">
    <source>
        <dbReference type="EMBL" id="KAJ3538922.1"/>
    </source>
</evidence>
<name>A0ACC1SG24_9HYPO</name>